<dbReference type="Proteomes" id="UP000007062">
    <property type="component" value="Unassembled WGS sequence"/>
</dbReference>
<dbReference type="VEuPathDB" id="VectorBase:AGAP028579"/>
<evidence type="ECO:0000259" key="8">
    <source>
        <dbReference type="Pfam" id="PF13359"/>
    </source>
</evidence>
<dbReference type="GO" id="GO:0005634">
    <property type="term" value="C:nucleus"/>
    <property type="evidence" value="ECO:0007669"/>
    <property type="project" value="UniProtKB-SubCell"/>
</dbReference>
<dbReference type="EMBL" id="AAAB01008000">
    <property type="status" value="NOT_ANNOTATED_CDS"/>
    <property type="molecule type" value="Genomic_DNA"/>
</dbReference>
<dbReference type="OMA" id="PFGGMHA"/>
<organism evidence="9">
    <name type="scientific">Anopheles gambiae</name>
    <name type="common">African malaria mosquito</name>
    <dbReference type="NCBI Taxonomy" id="7165"/>
    <lineage>
        <taxon>Eukaryota</taxon>
        <taxon>Metazoa</taxon>
        <taxon>Ecdysozoa</taxon>
        <taxon>Arthropoda</taxon>
        <taxon>Hexapoda</taxon>
        <taxon>Insecta</taxon>
        <taxon>Pterygota</taxon>
        <taxon>Neoptera</taxon>
        <taxon>Endopterygota</taxon>
        <taxon>Diptera</taxon>
        <taxon>Nematocera</taxon>
        <taxon>Culicoidea</taxon>
        <taxon>Culicidae</taxon>
        <taxon>Anophelinae</taxon>
        <taxon>Anopheles</taxon>
    </lineage>
</organism>
<evidence type="ECO:0000313" key="10">
    <source>
        <dbReference type="EnsemblMetazoa" id="AGAP028579-PA"/>
    </source>
</evidence>
<dbReference type="InterPro" id="IPR045249">
    <property type="entry name" value="HARBI1-like"/>
</dbReference>
<evidence type="ECO:0000256" key="6">
    <source>
        <dbReference type="ARBA" id="ARBA00022801"/>
    </source>
</evidence>
<dbReference type="PANTHER" id="PTHR22930:SF269">
    <property type="entry name" value="NUCLEASE HARBI1-LIKE PROTEIN"/>
    <property type="match status" value="1"/>
</dbReference>
<sequence length="262" mass="30005">MPSTAEEWKEKSKKFEQRWNFPHAIGSIDGKHVQVEKPSNSGSEYYNYQHYFSIVLLAVVDADYNFLHADIGGKGGISDGGVFKNTRLYQRLENNSLNVPEPEPLRVPYAMRVPYFLLGDKAFAFTRYCIRPFGGMHAEGTIERVFNKRHSRARMIVENVFGILANRFRINKSPILLEPEDAKTVIMTTIYLHNFLRQSASRNTYTRPSSFDRVVNGRFVEGERAPATMSGLQGIPCRTPNALLNIRLHIAHDLKYNNQLNH</sequence>
<protein>
    <submittedName>
        <fullName evidence="10">DDE Tnp4 domain-containing protein</fullName>
    </submittedName>
</protein>
<dbReference type="EMBL" id="HACL01000303">
    <property type="protein sequence ID" value="CFW94597.1"/>
    <property type="molecule type" value="Transcribed_RNA"/>
</dbReference>
<keyword evidence="6" id="KW-0378">Hydrolase</keyword>
<keyword evidence="11" id="KW-1185">Reference proteome</keyword>
<keyword evidence="5" id="KW-0479">Metal-binding</keyword>
<evidence type="ECO:0000313" key="11">
    <source>
        <dbReference type="Proteomes" id="UP000007062"/>
    </source>
</evidence>
<dbReference type="EnsemblMetazoa" id="AGAP028579-RA">
    <property type="protein sequence ID" value="AGAP028579-PA"/>
    <property type="gene ID" value="AGAP028579"/>
</dbReference>
<dbReference type="VEuPathDB" id="VectorBase:AGAMI1_012914"/>
<keyword evidence="4" id="KW-0540">Nuclease</keyword>
<proteinExistence type="inferred from homology"/>
<evidence type="ECO:0000256" key="5">
    <source>
        <dbReference type="ARBA" id="ARBA00022723"/>
    </source>
</evidence>
<reference evidence="9" key="4">
    <citation type="submission" date="2015-03" db="EMBL/GenBank/DDBJ databases">
        <title>Long non-coding RNA discovery across the genus Anopheles reveals conserved secondary structures within and beyond the Gambiae complex.</title>
        <authorList>
            <person name="Jenkins A."/>
            <person name="Waterhouse R."/>
            <person name="Muskavitch M."/>
        </authorList>
    </citation>
    <scope>NUCLEOTIDE SEQUENCE</scope>
    <source>
        <tissue evidence="9">Whole body</tissue>
    </source>
</reference>
<reference evidence="10" key="5">
    <citation type="submission" date="2021-01" db="UniProtKB">
        <authorList>
            <consortium name="EnsemblMetazoa"/>
        </authorList>
    </citation>
    <scope>IDENTIFICATION</scope>
    <source>
        <strain evidence="10">PEST</strain>
    </source>
</reference>
<evidence type="ECO:0000256" key="2">
    <source>
        <dbReference type="ARBA" id="ARBA00004123"/>
    </source>
</evidence>
<dbReference type="GO" id="GO:0016787">
    <property type="term" value="F:hydrolase activity"/>
    <property type="evidence" value="ECO:0007669"/>
    <property type="project" value="UniProtKB-KW"/>
</dbReference>
<comment type="cofactor">
    <cofactor evidence="1">
        <name>a divalent metal cation</name>
        <dbReference type="ChEBI" id="CHEBI:60240"/>
    </cofactor>
</comment>
<evidence type="ECO:0000256" key="3">
    <source>
        <dbReference type="ARBA" id="ARBA00006958"/>
    </source>
</evidence>
<reference evidence="11" key="3">
    <citation type="journal article" date="2007" name="Genome Biol.">
        <title>Update of the Anopheles gambiae PEST genome assembly.</title>
        <authorList>
            <person name="Sharakhova M.V."/>
            <person name="Hammond M.P."/>
            <person name="Lobo N.F."/>
            <person name="Krzywinski J."/>
            <person name="Unger M.F."/>
            <person name="Hillenmeyer M.E."/>
            <person name="Bruggner R.V."/>
            <person name="Birney E."/>
            <person name="Collins F.H."/>
        </authorList>
    </citation>
    <scope>NUCLEOTIDE SEQUENCE [LARGE SCALE GENOMIC DNA]</scope>
    <source>
        <strain evidence="11">PEST</strain>
    </source>
</reference>
<evidence type="ECO:0000256" key="1">
    <source>
        <dbReference type="ARBA" id="ARBA00001968"/>
    </source>
</evidence>
<name>A0A0E4C786_ANOGA</name>
<evidence type="ECO:0000256" key="7">
    <source>
        <dbReference type="ARBA" id="ARBA00023242"/>
    </source>
</evidence>
<evidence type="ECO:0000313" key="9">
    <source>
        <dbReference type="EMBL" id="CFW94597.1"/>
    </source>
</evidence>
<keyword evidence="7" id="KW-0539">Nucleus</keyword>
<reference evidence="11" key="1">
    <citation type="journal article" date="2002" name="Science">
        <title>The genome sequence of the malaria mosquito Anopheles gambiae.</title>
        <authorList>
            <person name="Holt R.A."/>
            <person name="Subramanian G.M."/>
            <person name="Halpern A."/>
            <person name="Sutton G.G."/>
            <person name="Charlab R."/>
            <person name="Nusskern D.R."/>
            <person name="Wincker P."/>
            <person name="Clark A.G."/>
            <person name="Ribeiro J.M."/>
            <person name="Wides R."/>
            <person name="Salzberg S.L."/>
            <person name="Loftus B."/>
            <person name="Yandell M."/>
            <person name="Majoros W.H."/>
            <person name="Rusch D.B."/>
            <person name="Lai Z."/>
            <person name="Kraft C.L."/>
            <person name="Abril J.F."/>
            <person name="Anthouard V."/>
            <person name="Arensburger P."/>
            <person name="Atkinson P.W."/>
            <person name="Baden H."/>
            <person name="de Berardinis V."/>
            <person name="Baldwin D."/>
            <person name="Benes V."/>
            <person name="Biedler J."/>
            <person name="Blass C."/>
            <person name="Bolanos R."/>
            <person name="Boscus D."/>
            <person name="Barnstead M."/>
            <person name="Cai S."/>
            <person name="Center A."/>
            <person name="Chaturverdi K."/>
            <person name="Christophides G.K."/>
            <person name="Chrystal M.A."/>
            <person name="Clamp M."/>
            <person name="Cravchik A."/>
            <person name="Curwen V."/>
            <person name="Dana A."/>
            <person name="Delcher A."/>
            <person name="Dew I."/>
            <person name="Evans C.A."/>
            <person name="Flanigan M."/>
            <person name="Grundschober-Freimoser A."/>
            <person name="Friedli L."/>
            <person name="Gu Z."/>
            <person name="Guan P."/>
            <person name="Guigo R."/>
            <person name="Hillenmeyer M.E."/>
            <person name="Hladun S.L."/>
            <person name="Hogan J.R."/>
            <person name="Hong Y.S."/>
            <person name="Hoover J."/>
            <person name="Jaillon O."/>
            <person name="Ke Z."/>
            <person name="Kodira C."/>
            <person name="Kokoza E."/>
            <person name="Koutsos A."/>
            <person name="Letunic I."/>
            <person name="Levitsky A."/>
            <person name="Liang Y."/>
            <person name="Lin J.J."/>
            <person name="Lobo N.F."/>
            <person name="Lopez J.R."/>
            <person name="Malek J.A."/>
            <person name="McIntosh T.C."/>
            <person name="Meister S."/>
            <person name="Miller J."/>
            <person name="Mobarry C."/>
            <person name="Mongin E."/>
            <person name="Murphy S.D."/>
            <person name="O'Brochta D.A."/>
            <person name="Pfannkoch C."/>
            <person name="Qi R."/>
            <person name="Regier M.A."/>
            <person name="Remington K."/>
            <person name="Shao H."/>
            <person name="Sharakhova M.V."/>
            <person name="Sitter C.D."/>
            <person name="Shetty J."/>
            <person name="Smith T.J."/>
            <person name="Strong R."/>
            <person name="Sun J."/>
            <person name="Thomasova D."/>
            <person name="Ton L.Q."/>
            <person name="Topalis P."/>
            <person name="Tu Z."/>
            <person name="Unger M.F."/>
            <person name="Walenz B."/>
            <person name="Wang A."/>
            <person name="Wang J."/>
            <person name="Wang M."/>
            <person name="Wang X."/>
            <person name="Woodford K.J."/>
            <person name="Wortman J.R."/>
            <person name="Wu M."/>
            <person name="Yao A."/>
            <person name="Zdobnov E.M."/>
            <person name="Zhang H."/>
            <person name="Zhao Q."/>
            <person name="Zhao S."/>
            <person name="Zhu S.C."/>
            <person name="Zhimulev I."/>
            <person name="Coluzzi M."/>
            <person name="della Torre A."/>
            <person name="Roth C.W."/>
            <person name="Louis C."/>
            <person name="Kalush F."/>
            <person name="Mural R.J."/>
            <person name="Myers E.W."/>
            <person name="Adams M.D."/>
            <person name="Smith H.O."/>
            <person name="Broder S."/>
            <person name="Gardner M.J."/>
            <person name="Fraser C.M."/>
            <person name="Birney E."/>
            <person name="Bork P."/>
            <person name="Brey P.T."/>
            <person name="Venter J.C."/>
            <person name="Weissenbach J."/>
            <person name="Kafatos F.C."/>
            <person name="Collins F.H."/>
            <person name="Hoffman S.L."/>
        </authorList>
    </citation>
    <scope>NUCLEOTIDE SEQUENCE [LARGE SCALE GENOMIC DNA]</scope>
    <source>
        <strain evidence="11">PEST</strain>
    </source>
</reference>
<dbReference type="InterPro" id="IPR027806">
    <property type="entry name" value="HARBI1_dom"/>
</dbReference>
<reference evidence="11" key="2">
    <citation type="journal article" date="2004" name="Trends Parasitol.">
        <title>The Anopheles gambiae genome: an update.</title>
        <authorList>
            <person name="Mongin E."/>
            <person name="Louis C."/>
            <person name="Holt R.A."/>
            <person name="Birney E."/>
            <person name="Collins F.H."/>
        </authorList>
    </citation>
    <scope>NUCLEOTIDE SEQUENCE [LARGE SCALE GENOMIC DNA]</scope>
    <source>
        <strain evidence="11">PEST</strain>
    </source>
</reference>
<dbReference type="Pfam" id="PF13359">
    <property type="entry name" value="DDE_Tnp_4"/>
    <property type="match status" value="1"/>
</dbReference>
<accession>A0A0E4C786</accession>
<dbReference type="GO" id="GO:0046872">
    <property type="term" value="F:metal ion binding"/>
    <property type="evidence" value="ECO:0007669"/>
    <property type="project" value="UniProtKB-KW"/>
</dbReference>
<comment type="subcellular location">
    <subcellularLocation>
        <location evidence="2">Nucleus</location>
    </subcellularLocation>
</comment>
<comment type="similarity">
    <text evidence="3">Belongs to the HARBI1 family.</text>
</comment>
<dbReference type="PANTHER" id="PTHR22930">
    <property type="match status" value="1"/>
</dbReference>
<feature type="domain" description="DDE Tnp4" evidence="8">
    <location>
        <begin position="28"/>
        <end position="194"/>
    </location>
</feature>
<evidence type="ECO:0000256" key="4">
    <source>
        <dbReference type="ARBA" id="ARBA00022722"/>
    </source>
</evidence>
<dbReference type="AlphaFoldDB" id="A0A0E4C786"/>
<dbReference type="GO" id="GO:0004518">
    <property type="term" value="F:nuclease activity"/>
    <property type="evidence" value="ECO:0007669"/>
    <property type="project" value="UniProtKB-KW"/>
</dbReference>